<feature type="chain" id="PRO_5025645601" evidence="2">
    <location>
        <begin position="21"/>
        <end position="119"/>
    </location>
</feature>
<reference evidence="3" key="1">
    <citation type="journal article" date="2020" name="Stud. Mycol.">
        <title>101 Dothideomycetes genomes: a test case for predicting lifestyles and emergence of pathogens.</title>
        <authorList>
            <person name="Haridas S."/>
            <person name="Albert R."/>
            <person name="Binder M."/>
            <person name="Bloem J."/>
            <person name="Labutti K."/>
            <person name="Salamov A."/>
            <person name="Andreopoulos B."/>
            <person name="Baker S."/>
            <person name="Barry K."/>
            <person name="Bills G."/>
            <person name="Bluhm B."/>
            <person name="Cannon C."/>
            <person name="Castanera R."/>
            <person name="Culley D."/>
            <person name="Daum C."/>
            <person name="Ezra D."/>
            <person name="Gonzalez J."/>
            <person name="Henrissat B."/>
            <person name="Kuo A."/>
            <person name="Liang C."/>
            <person name="Lipzen A."/>
            <person name="Lutzoni F."/>
            <person name="Magnuson J."/>
            <person name="Mondo S."/>
            <person name="Nolan M."/>
            <person name="Ohm R."/>
            <person name="Pangilinan J."/>
            <person name="Park H.-J."/>
            <person name="Ramirez L."/>
            <person name="Alfaro M."/>
            <person name="Sun H."/>
            <person name="Tritt A."/>
            <person name="Yoshinaga Y."/>
            <person name="Zwiers L.-H."/>
            <person name="Turgeon B."/>
            <person name="Goodwin S."/>
            <person name="Spatafora J."/>
            <person name="Crous P."/>
            <person name="Grigoriev I."/>
        </authorList>
    </citation>
    <scope>NUCLEOTIDE SEQUENCE</scope>
    <source>
        <strain evidence="3">ATCC 36951</strain>
    </source>
</reference>
<dbReference type="Proteomes" id="UP000799537">
    <property type="component" value="Unassembled WGS sequence"/>
</dbReference>
<dbReference type="EMBL" id="ML993606">
    <property type="protein sequence ID" value="KAF2164028.1"/>
    <property type="molecule type" value="Genomic_DNA"/>
</dbReference>
<gene>
    <name evidence="3" type="ORF">M409DRAFT_25799</name>
</gene>
<keyword evidence="4" id="KW-1185">Reference proteome</keyword>
<evidence type="ECO:0000256" key="1">
    <source>
        <dbReference type="SAM" id="MobiDB-lite"/>
    </source>
</evidence>
<evidence type="ECO:0000313" key="3">
    <source>
        <dbReference type="EMBL" id="KAF2164028.1"/>
    </source>
</evidence>
<feature type="compositionally biased region" description="Polar residues" evidence="1">
    <location>
        <begin position="71"/>
        <end position="92"/>
    </location>
</feature>
<dbReference type="OrthoDB" id="3879479at2759"/>
<accession>A0A6A6CCX6</accession>
<evidence type="ECO:0000313" key="4">
    <source>
        <dbReference type="Proteomes" id="UP000799537"/>
    </source>
</evidence>
<organism evidence="3 4">
    <name type="scientific">Zasmidium cellare ATCC 36951</name>
    <dbReference type="NCBI Taxonomy" id="1080233"/>
    <lineage>
        <taxon>Eukaryota</taxon>
        <taxon>Fungi</taxon>
        <taxon>Dikarya</taxon>
        <taxon>Ascomycota</taxon>
        <taxon>Pezizomycotina</taxon>
        <taxon>Dothideomycetes</taxon>
        <taxon>Dothideomycetidae</taxon>
        <taxon>Mycosphaerellales</taxon>
        <taxon>Mycosphaerellaceae</taxon>
        <taxon>Zasmidium</taxon>
    </lineage>
</organism>
<evidence type="ECO:0000256" key="2">
    <source>
        <dbReference type="SAM" id="SignalP"/>
    </source>
</evidence>
<feature type="region of interest" description="Disordered" evidence="1">
    <location>
        <begin position="67"/>
        <end position="96"/>
    </location>
</feature>
<feature type="signal peptide" evidence="2">
    <location>
        <begin position="1"/>
        <end position="20"/>
    </location>
</feature>
<keyword evidence="2" id="KW-0732">Signal</keyword>
<dbReference type="AlphaFoldDB" id="A0A6A6CCX6"/>
<dbReference type="GeneID" id="54561107"/>
<name>A0A6A6CCX6_ZASCE</name>
<dbReference type="RefSeq" id="XP_033664917.1">
    <property type="nucleotide sequence ID" value="XM_033807835.1"/>
</dbReference>
<sequence length="119" mass="13728">MQFTHVLSILFWITVTPALASVMLDREHNGLQQIPIGGEEVETLTFHFTTTRTRFEFEFYTKTMTREQMAATAQPTPTGSSQEQEAQTQFSGRRTDKCDETACAICTWYYECERGTPEW</sequence>
<protein>
    <submittedName>
        <fullName evidence="3">Uncharacterized protein</fullName>
    </submittedName>
</protein>
<proteinExistence type="predicted"/>